<dbReference type="InterPro" id="IPR036890">
    <property type="entry name" value="HATPase_C_sf"/>
</dbReference>
<reference evidence="3 4" key="1">
    <citation type="submission" date="2020-08" db="EMBL/GenBank/DDBJ databases">
        <title>Genome sequencing of Purple Non-Sulfur Bacteria from various extreme environments.</title>
        <authorList>
            <person name="Mayer M."/>
        </authorList>
    </citation>
    <scope>NUCLEOTIDE SEQUENCE [LARGE SCALE GENOMIC DNA]</scope>
    <source>
        <strain evidence="3 4">JA131</strain>
    </source>
</reference>
<dbReference type="EMBL" id="JACIGK010000028">
    <property type="protein sequence ID" value="MBB4267522.1"/>
    <property type="molecule type" value="Genomic_DNA"/>
</dbReference>
<protein>
    <submittedName>
        <fullName evidence="3">Histidine phosphotransferase ChpT</fullName>
    </submittedName>
</protein>
<evidence type="ECO:0000313" key="3">
    <source>
        <dbReference type="EMBL" id="MBB4267522.1"/>
    </source>
</evidence>
<dbReference type="Pfam" id="PF10090">
    <property type="entry name" value="HPTransfase"/>
    <property type="match status" value="1"/>
</dbReference>
<accession>A0A7W6RFV6</accession>
<dbReference type="GO" id="GO:0016740">
    <property type="term" value="F:transferase activity"/>
    <property type="evidence" value="ECO:0007669"/>
    <property type="project" value="UniProtKB-KW"/>
</dbReference>
<gene>
    <name evidence="3" type="ORF">GGD89_003166</name>
</gene>
<dbReference type="Gene3D" id="1.10.287.130">
    <property type="match status" value="1"/>
</dbReference>
<dbReference type="Proteomes" id="UP000554286">
    <property type="component" value="Unassembled WGS sequence"/>
</dbReference>
<evidence type="ECO:0000259" key="2">
    <source>
        <dbReference type="Pfam" id="PF10090"/>
    </source>
</evidence>
<feature type="region of interest" description="Disordered" evidence="1">
    <location>
        <begin position="152"/>
        <end position="183"/>
    </location>
</feature>
<keyword evidence="3" id="KW-0808">Transferase</keyword>
<evidence type="ECO:0000313" key="4">
    <source>
        <dbReference type="Proteomes" id="UP000554286"/>
    </source>
</evidence>
<keyword evidence="4" id="KW-1185">Reference proteome</keyword>
<dbReference type="RefSeq" id="WP_184047012.1">
    <property type="nucleotide sequence ID" value="NZ_JACIGK010000028.1"/>
</dbReference>
<feature type="domain" description="Histidine phosphotransferase ChpT C-terminal" evidence="2">
    <location>
        <begin position="82"/>
        <end position="203"/>
    </location>
</feature>
<dbReference type="AlphaFoldDB" id="A0A7W6RFV6"/>
<evidence type="ECO:0000256" key="1">
    <source>
        <dbReference type="SAM" id="MobiDB-lite"/>
    </source>
</evidence>
<name>A0A7W6RFV6_9PROT</name>
<organism evidence="3 4">
    <name type="scientific">Roseospira visakhapatnamensis</name>
    <dbReference type="NCBI Taxonomy" id="390880"/>
    <lineage>
        <taxon>Bacteria</taxon>
        <taxon>Pseudomonadati</taxon>
        <taxon>Pseudomonadota</taxon>
        <taxon>Alphaproteobacteria</taxon>
        <taxon>Rhodospirillales</taxon>
        <taxon>Rhodospirillaceae</taxon>
        <taxon>Roseospira</taxon>
    </lineage>
</organism>
<sequence length="222" mass="23186">MADRAFLELAQTLCTRLCHDLSGPIGAVNSGAELLREEGDTPDPQVIALMTESAAAVTTRLRFLRAAMGTPGGRGLDPDAAHTLLDQYLAVAGGTRRPALDWSVPAHGEPPETVRPRVQALLNLCLVALEALPRADRLSVRAPSARAAQVLIGGTGQPRPGPLDAMRAGLDGPPPSGDPRDAQGAYTGVLIRALGLTVVMETDPGAVRLDLRPAGRDGSRMT</sequence>
<comment type="caution">
    <text evidence="3">The sequence shown here is derived from an EMBL/GenBank/DDBJ whole genome shotgun (WGS) entry which is preliminary data.</text>
</comment>
<dbReference type="InterPro" id="IPR018762">
    <property type="entry name" value="ChpT_C"/>
</dbReference>
<dbReference type="Gene3D" id="3.30.565.10">
    <property type="entry name" value="Histidine kinase-like ATPase, C-terminal domain"/>
    <property type="match status" value="1"/>
</dbReference>
<proteinExistence type="predicted"/>